<comment type="caution">
    <text evidence="8">The sequence shown here is derived from an EMBL/GenBank/DDBJ whole genome shotgun (WGS) entry which is preliminary data.</text>
</comment>
<keyword evidence="4" id="KW-0238">DNA-binding</keyword>
<evidence type="ECO:0000256" key="5">
    <source>
        <dbReference type="ARBA" id="ARBA00023172"/>
    </source>
</evidence>
<dbReference type="InterPro" id="IPR051917">
    <property type="entry name" value="Transposase-Integrase"/>
</dbReference>
<keyword evidence="3" id="KW-0815">Transposition</keyword>
<dbReference type="GO" id="GO:0015074">
    <property type="term" value="P:DNA integration"/>
    <property type="evidence" value="ECO:0007669"/>
    <property type="project" value="InterPro"/>
</dbReference>
<dbReference type="InterPro" id="IPR012337">
    <property type="entry name" value="RNaseH-like_sf"/>
</dbReference>
<evidence type="ECO:0000256" key="4">
    <source>
        <dbReference type="ARBA" id="ARBA00023125"/>
    </source>
</evidence>
<dbReference type="GO" id="GO:0004803">
    <property type="term" value="F:transposase activity"/>
    <property type="evidence" value="ECO:0007669"/>
    <property type="project" value="InterPro"/>
</dbReference>
<feature type="compositionally biased region" description="Basic residues" evidence="6">
    <location>
        <begin position="135"/>
        <end position="146"/>
    </location>
</feature>
<evidence type="ECO:0000256" key="2">
    <source>
        <dbReference type="ARBA" id="ARBA00006363"/>
    </source>
</evidence>
<dbReference type="InterPro" id="IPR025246">
    <property type="entry name" value="IS30-like_HTH"/>
</dbReference>
<evidence type="ECO:0000256" key="3">
    <source>
        <dbReference type="ARBA" id="ARBA00022578"/>
    </source>
</evidence>
<comment type="function">
    <text evidence="1">Required for the transposition of the insertion element.</text>
</comment>
<dbReference type="InterPro" id="IPR001584">
    <property type="entry name" value="Integrase_cat-core"/>
</dbReference>
<dbReference type="InterPro" id="IPR036397">
    <property type="entry name" value="RNaseH_sf"/>
</dbReference>
<dbReference type="Pfam" id="PF13936">
    <property type="entry name" value="HTH_38"/>
    <property type="match status" value="1"/>
</dbReference>
<dbReference type="SUPFAM" id="SSF109709">
    <property type="entry name" value="KorB DNA-binding domain-like"/>
    <property type="match status" value="1"/>
</dbReference>
<dbReference type="PANTHER" id="PTHR10948">
    <property type="entry name" value="TRANSPOSASE"/>
    <property type="match status" value="1"/>
</dbReference>
<protein>
    <submittedName>
        <fullName evidence="8">IS30 family transposase</fullName>
    </submittedName>
</protein>
<evidence type="ECO:0000313" key="8">
    <source>
        <dbReference type="EMBL" id="MRX79808.1"/>
    </source>
</evidence>
<dbReference type="GO" id="GO:0003677">
    <property type="term" value="F:DNA binding"/>
    <property type="evidence" value="ECO:0007669"/>
    <property type="project" value="UniProtKB-KW"/>
</dbReference>
<dbReference type="NCBIfam" id="NF033563">
    <property type="entry name" value="transpos_IS30"/>
    <property type="match status" value="1"/>
</dbReference>
<dbReference type="GO" id="GO:0006313">
    <property type="term" value="P:DNA transposition"/>
    <property type="evidence" value="ECO:0007669"/>
    <property type="project" value="InterPro"/>
</dbReference>
<organism evidence="8 9">
    <name type="scientific">Enorma shizhengliae</name>
    <dbReference type="NCBI Taxonomy" id="2606615"/>
    <lineage>
        <taxon>Bacteria</taxon>
        <taxon>Bacillati</taxon>
        <taxon>Actinomycetota</taxon>
        <taxon>Coriobacteriia</taxon>
        <taxon>Coriobacteriales</taxon>
        <taxon>Coriobacteriaceae</taxon>
        <taxon>Enorma</taxon>
    </lineage>
</organism>
<dbReference type="InterPro" id="IPR053392">
    <property type="entry name" value="Transposase_IS30-like"/>
</dbReference>
<dbReference type="GO" id="GO:0005829">
    <property type="term" value="C:cytosol"/>
    <property type="evidence" value="ECO:0007669"/>
    <property type="project" value="TreeGrafter"/>
</dbReference>
<gene>
    <name evidence="8" type="ORF">GJE22_04215</name>
</gene>
<reference evidence="9" key="1">
    <citation type="submission" date="2019-08" db="EMBL/GenBank/DDBJ databases">
        <title>Arthrobacter sp. nov., isolated from plateau pika and Tibetan wild ass.</title>
        <authorList>
            <person name="Ge Y."/>
        </authorList>
    </citation>
    <scope>NUCLEOTIDE SEQUENCE [LARGE SCALE GENOMIC DNA]</scope>
    <source>
        <strain evidence="9">HF-1365</strain>
    </source>
</reference>
<dbReference type="Gene3D" id="3.30.420.10">
    <property type="entry name" value="Ribonuclease H-like superfamily/Ribonuclease H"/>
    <property type="match status" value="1"/>
</dbReference>
<keyword evidence="5" id="KW-0233">DNA recombination</keyword>
<feature type="compositionally biased region" description="Basic and acidic residues" evidence="6">
    <location>
        <begin position="147"/>
        <end position="177"/>
    </location>
</feature>
<accession>A0A7K0G7P7</accession>
<dbReference type="SUPFAM" id="SSF53098">
    <property type="entry name" value="Ribonuclease H-like"/>
    <property type="match status" value="1"/>
</dbReference>
<keyword evidence="9" id="KW-1185">Reference proteome</keyword>
<evidence type="ECO:0000313" key="9">
    <source>
        <dbReference type="Proteomes" id="UP000470010"/>
    </source>
</evidence>
<dbReference type="PROSITE" id="PS01043">
    <property type="entry name" value="TRANSPOSASE_IS30"/>
    <property type="match status" value="1"/>
</dbReference>
<comment type="similarity">
    <text evidence="2">Belongs to the transposase IS30 family.</text>
</comment>
<name>A0A7K0G7P7_9ACTN</name>
<dbReference type="Proteomes" id="UP000470010">
    <property type="component" value="Unassembled WGS sequence"/>
</dbReference>
<dbReference type="PROSITE" id="PS50994">
    <property type="entry name" value="INTEGRASE"/>
    <property type="match status" value="1"/>
</dbReference>
<feature type="region of interest" description="Disordered" evidence="6">
    <location>
        <begin position="135"/>
        <end position="179"/>
    </location>
</feature>
<dbReference type="EMBL" id="VTFZ01000003">
    <property type="protein sequence ID" value="MRX79808.1"/>
    <property type="molecule type" value="Genomic_DNA"/>
</dbReference>
<feature type="domain" description="Integrase catalytic" evidence="7">
    <location>
        <begin position="162"/>
        <end position="321"/>
    </location>
</feature>
<evidence type="ECO:0000259" key="7">
    <source>
        <dbReference type="PROSITE" id="PS50994"/>
    </source>
</evidence>
<sequence length="325" mass="37340">MGRYKHLTIGEREDIMCMRREGRRVGEIAREIGRDKSTVSRELRRNSCERFYRASTAQRRYEARRERCRRPRLLDDPERLELVRSRVLEGRWSPEQLEGRILLERPDLAVSDTTIYREVAAGRLDRCIGGRRASARLRRRSRRRRSRDGSERRGRIKISHEVSERPPEADGRSRVGDWEGDTVAGRAGGACLVTMVDRATGFLAGGKAASKRKGPVREAMVAAMRGRPCETVTLDRGKEFAEHALFTEAVGAECYFCLPHHPWQRGTNENTNGLLRQYFPKGGDLGAVPEAEVQMVYDELNRRPRERLGWRTPYEAYHSVALHLL</sequence>
<dbReference type="InterPro" id="IPR001598">
    <property type="entry name" value="Transposase_IS30_CS"/>
</dbReference>
<dbReference type="PANTHER" id="PTHR10948:SF23">
    <property type="entry name" value="TRANSPOSASE INSI FOR INSERTION SEQUENCE ELEMENT IS30A-RELATED"/>
    <property type="match status" value="1"/>
</dbReference>
<evidence type="ECO:0000256" key="1">
    <source>
        <dbReference type="ARBA" id="ARBA00002190"/>
    </source>
</evidence>
<dbReference type="AlphaFoldDB" id="A0A7K0G7P7"/>
<evidence type="ECO:0000256" key="6">
    <source>
        <dbReference type="SAM" id="MobiDB-lite"/>
    </source>
</evidence>
<proteinExistence type="inferred from homology"/>